<proteinExistence type="predicted"/>
<evidence type="ECO:0000313" key="2">
    <source>
        <dbReference type="Proteomes" id="UP001066276"/>
    </source>
</evidence>
<comment type="caution">
    <text evidence="1">The sequence shown here is derived from an EMBL/GenBank/DDBJ whole genome shotgun (WGS) entry which is preliminary data.</text>
</comment>
<accession>A0AAV7VZH0</accession>
<dbReference type="AlphaFoldDB" id="A0AAV7VZH0"/>
<dbReference type="Proteomes" id="UP001066276">
    <property type="component" value="Chromosome 1_2"/>
</dbReference>
<keyword evidence="2" id="KW-1185">Reference proteome</keyword>
<protein>
    <submittedName>
        <fullName evidence="1">Uncharacterized protein</fullName>
    </submittedName>
</protein>
<gene>
    <name evidence="1" type="ORF">NDU88_002486</name>
</gene>
<dbReference type="EMBL" id="JANPWB010000002">
    <property type="protein sequence ID" value="KAJ1207094.1"/>
    <property type="molecule type" value="Genomic_DNA"/>
</dbReference>
<organism evidence="1 2">
    <name type="scientific">Pleurodeles waltl</name>
    <name type="common">Iberian ribbed newt</name>
    <dbReference type="NCBI Taxonomy" id="8319"/>
    <lineage>
        <taxon>Eukaryota</taxon>
        <taxon>Metazoa</taxon>
        <taxon>Chordata</taxon>
        <taxon>Craniata</taxon>
        <taxon>Vertebrata</taxon>
        <taxon>Euteleostomi</taxon>
        <taxon>Amphibia</taxon>
        <taxon>Batrachia</taxon>
        <taxon>Caudata</taxon>
        <taxon>Salamandroidea</taxon>
        <taxon>Salamandridae</taxon>
        <taxon>Pleurodelinae</taxon>
        <taxon>Pleurodeles</taxon>
    </lineage>
</organism>
<evidence type="ECO:0000313" key="1">
    <source>
        <dbReference type="EMBL" id="KAJ1207094.1"/>
    </source>
</evidence>
<name>A0AAV7VZH0_PLEWA</name>
<sequence length="99" mass="11478">MVFKWRYLTSYTSQKQEVAIEPVGDAVRLNLEGELLNEKVSSRTKNKTLLYEQMLCPLQWSASEERLTGGWEPQEKWPERSCSTARLVAVPQYRGIVML</sequence>
<reference evidence="1" key="1">
    <citation type="journal article" date="2022" name="bioRxiv">
        <title>Sequencing and chromosome-scale assembly of the giantPleurodeles waltlgenome.</title>
        <authorList>
            <person name="Brown T."/>
            <person name="Elewa A."/>
            <person name="Iarovenko S."/>
            <person name="Subramanian E."/>
            <person name="Araus A.J."/>
            <person name="Petzold A."/>
            <person name="Susuki M."/>
            <person name="Suzuki K.-i.T."/>
            <person name="Hayashi T."/>
            <person name="Toyoda A."/>
            <person name="Oliveira C."/>
            <person name="Osipova E."/>
            <person name="Leigh N.D."/>
            <person name="Simon A."/>
            <person name="Yun M.H."/>
        </authorList>
    </citation>
    <scope>NUCLEOTIDE SEQUENCE</scope>
    <source>
        <strain evidence="1">20211129_DDA</strain>
        <tissue evidence="1">Liver</tissue>
    </source>
</reference>